<dbReference type="AlphaFoldDB" id="A0AA97BD78"/>
<dbReference type="InterPro" id="IPR051010">
    <property type="entry name" value="BCAA_transport"/>
</dbReference>
<dbReference type="InterPro" id="IPR000709">
    <property type="entry name" value="Leu_Ile_Val-bd"/>
</dbReference>
<protein>
    <submittedName>
        <fullName evidence="7">Amino acid ABC transporter substrate-binding protein</fullName>
    </submittedName>
</protein>
<keyword evidence="5" id="KW-0472">Membrane</keyword>
<dbReference type="Pfam" id="PF13458">
    <property type="entry name" value="Peripla_BP_6"/>
    <property type="match status" value="1"/>
</dbReference>
<dbReference type="InterPro" id="IPR028082">
    <property type="entry name" value="Peripla_BP_I"/>
</dbReference>
<dbReference type="GO" id="GO:0006865">
    <property type="term" value="P:amino acid transport"/>
    <property type="evidence" value="ECO:0007669"/>
    <property type="project" value="UniProtKB-KW"/>
</dbReference>
<feature type="domain" description="Leucine-binding protein" evidence="6">
    <location>
        <begin position="134"/>
        <end position="459"/>
    </location>
</feature>
<keyword evidence="4" id="KW-0029">Amino-acid transport</keyword>
<keyword evidence="5" id="KW-1133">Transmembrane helix</keyword>
<evidence type="ECO:0000256" key="4">
    <source>
        <dbReference type="ARBA" id="ARBA00022970"/>
    </source>
</evidence>
<name>A0AA97BD78_9CYAN</name>
<accession>A0AA97BD78</accession>
<dbReference type="RefSeq" id="WP_316786900.1">
    <property type="nucleotide sequence ID" value="NZ_CP053540.1"/>
</dbReference>
<evidence type="ECO:0000259" key="6">
    <source>
        <dbReference type="Pfam" id="PF13458"/>
    </source>
</evidence>
<dbReference type="CDD" id="cd06268">
    <property type="entry name" value="PBP1_ABC_transporter_LIVBP-like"/>
    <property type="match status" value="1"/>
</dbReference>
<comment type="similarity">
    <text evidence="1">Belongs to the leucine-binding protein family.</text>
</comment>
<reference evidence="7" key="1">
    <citation type="submission" date="2020-05" db="EMBL/GenBank/DDBJ databases">
        <authorList>
            <person name="Zhu T."/>
            <person name="Keshari N."/>
            <person name="Lu X."/>
        </authorList>
    </citation>
    <scope>NUCLEOTIDE SEQUENCE</scope>
    <source>
        <strain evidence="7">NK1-22</strain>
    </source>
</reference>
<organism evidence="7">
    <name type="scientific">Thermoleptolyngbya oregonensis NK1-22</name>
    <dbReference type="NCBI Taxonomy" id="2547457"/>
    <lineage>
        <taxon>Bacteria</taxon>
        <taxon>Bacillati</taxon>
        <taxon>Cyanobacteriota</taxon>
        <taxon>Cyanophyceae</taxon>
        <taxon>Oculatellales</taxon>
        <taxon>Oculatellaceae</taxon>
        <taxon>Thermoleptolyngbya</taxon>
    </lineage>
</organism>
<dbReference type="EMBL" id="CP053540">
    <property type="protein sequence ID" value="WOB44019.1"/>
    <property type="molecule type" value="Genomic_DNA"/>
</dbReference>
<keyword evidence="5" id="KW-0812">Transmembrane</keyword>
<dbReference type="PANTHER" id="PTHR30483:SF6">
    <property type="entry name" value="PERIPLASMIC BINDING PROTEIN OF ABC TRANSPORTER FOR NATURAL AMINO ACIDS"/>
    <property type="match status" value="1"/>
</dbReference>
<gene>
    <name evidence="7" type="ORF">HNI00_13310</name>
</gene>
<dbReference type="KEGG" id="tog:HNI00_13310"/>
<keyword evidence="3" id="KW-0732">Signal</keyword>
<feature type="transmembrane region" description="Helical" evidence="5">
    <location>
        <begin position="7"/>
        <end position="29"/>
    </location>
</feature>
<dbReference type="SUPFAM" id="SSF53822">
    <property type="entry name" value="Periplasmic binding protein-like I"/>
    <property type="match status" value="1"/>
</dbReference>
<evidence type="ECO:0000256" key="5">
    <source>
        <dbReference type="SAM" id="Phobius"/>
    </source>
</evidence>
<dbReference type="PANTHER" id="PTHR30483">
    <property type="entry name" value="LEUCINE-SPECIFIC-BINDING PROTEIN"/>
    <property type="match status" value="1"/>
</dbReference>
<dbReference type="InterPro" id="IPR028081">
    <property type="entry name" value="Leu-bd"/>
</dbReference>
<evidence type="ECO:0000313" key="7">
    <source>
        <dbReference type="EMBL" id="WOB44019.1"/>
    </source>
</evidence>
<evidence type="ECO:0000256" key="2">
    <source>
        <dbReference type="ARBA" id="ARBA00022448"/>
    </source>
</evidence>
<proteinExistence type="inferred from homology"/>
<evidence type="ECO:0000256" key="1">
    <source>
        <dbReference type="ARBA" id="ARBA00010062"/>
    </source>
</evidence>
<dbReference type="Gene3D" id="3.40.50.2300">
    <property type="match status" value="2"/>
</dbReference>
<evidence type="ECO:0000256" key="3">
    <source>
        <dbReference type="ARBA" id="ARBA00022729"/>
    </source>
</evidence>
<dbReference type="PRINTS" id="PR00337">
    <property type="entry name" value="LEUILEVALBP"/>
</dbReference>
<keyword evidence="2" id="KW-0813">Transport</keyword>
<sequence>MSQKNETLPLILSLLVTLLLLAGGIWWFGRNLGFGGVGIGQGGSSSTSSPGQGGGAGRVGDRLSTGAQLLFPEGASPQKQAAVQALANRDYQGAIANLEASLQANRNDPEALIYLNNARIGDQNSYTIAVAVPTAASANSALEILRGVAQAQDEVNRAGGIDGVPLKVMIVNDDNSPDVTPQVAEALVKDRSVLGVIGHFGSDATLAAAPVYEAGRLVMISPTSTSVQLSGAGQYIFRTVPSDRFTAAALSRYMLERLRVQRAAVFYNSQSAYSTSLKNEFTTAVFSDGGQVVGEFDLSAAGFDSVASFDQAAQQGAEVLVLAANTATLDPALQVVAINRRRLPILGGDSLYNPRVLQVGGESAVGMVVAVPWILLADPNAPFVRSSRQYWGGDVNWRTAMAYDAAIALIKAISIGKTNRAAIAESLRSNEDTIEGATGVVRFLPSGDRNQAMQLVEIVPSQSQFGYSFYPVSQP</sequence>